<dbReference type="OrthoDB" id="10355344at2759"/>
<dbReference type="EMBL" id="CAJPWZ010003244">
    <property type="protein sequence ID" value="CAG2254467.1"/>
    <property type="molecule type" value="Genomic_DNA"/>
</dbReference>
<accession>A0A8S3VLC2</accession>
<name>A0A8S3VLC2_MYTED</name>
<dbReference type="Proteomes" id="UP000683360">
    <property type="component" value="Unassembled WGS sequence"/>
</dbReference>
<organism evidence="1 2">
    <name type="scientific">Mytilus edulis</name>
    <name type="common">Blue mussel</name>
    <dbReference type="NCBI Taxonomy" id="6550"/>
    <lineage>
        <taxon>Eukaryota</taxon>
        <taxon>Metazoa</taxon>
        <taxon>Spiralia</taxon>
        <taxon>Lophotrochozoa</taxon>
        <taxon>Mollusca</taxon>
        <taxon>Bivalvia</taxon>
        <taxon>Autobranchia</taxon>
        <taxon>Pteriomorphia</taxon>
        <taxon>Mytilida</taxon>
        <taxon>Mytiloidea</taxon>
        <taxon>Mytilidae</taxon>
        <taxon>Mytilinae</taxon>
        <taxon>Mytilus</taxon>
    </lineage>
</organism>
<keyword evidence="2" id="KW-1185">Reference proteome</keyword>
<evidence type="ECO:0000313" key="1">
    <source>
        <dbReference type="EMBL" id="CAG2254467.1"/>
    </source>
</evidence>
<evidence type="ECO:0000313" key="2">
    <source>
        <dbReference type="Proteomes" id="UP000683360"/>
    </source>
</evidence>
<dbReference type="AlphaFoldDB" id="A0A8S3VLC2"/>
<reference evidence="1" key="1">
    <citation type="submission" date="2021-03" db="EMBL/GenBank/DDBJ databases">
        <authorList>
            <person name="Bekaert M."/>
        </authorList>
    </citation>
    <scope>NUCLEOTIDE SEQUENCE</scope>
</reference>
<comment type="caution">
    <text evidence="1">The sequence shown here is derived from an EMBL/GenBank/DDBJ whole genome shotgun (WGS) entry which is preliminary data.</text>
</comment>
<gene>
    <name evidence="1" type="ORF">MEDL_65939</name>
</gene>
<sequence>MQEIWKMEPNNWPPGNYISDPRNTKGLTVKKVENFLQILIKCYDDTSKSPALSHEITSEIDTWNYHRSKDNDRLLHLYRTRKCLKTTEQRELYQEAIERCSDAQSEIINIKTIQISKSNSFDDSSIEISDENMVWSICNDLNFKYVQFTIDDGSTATKDASNSKPSGINAFSKRKMANTINKHDTKRTKQRENEGAVDTTPNELFPDRFLGEFLRNNTQDDPLPDMIRKYLPDSLNDAFDDIQC</sequence>
<proteinExistence type="predicted"/>
<protein>
    <submittedName>
        <fullName evidence="1">Uncharacterized protein</fullName>
    </submittedName>
</protein>